<evidence type="ECO:0000256" key="2">
    <source>
        <dbReference type="ARBA" id="ARBA00022525"/>
    </source>
</evidence>
<dbReference type="SUPFAM" id="SSF51120">
    <property type="entry name" value="beta-Roll"/>
    <property type="match status" value="2"/>
</dbReference>
<evidence type="ECO:0000256" key="3">
    <source>
        <dbReference type="SAM" id="MobiDB-lite"/>
    </source>
</evidence>
<dbReference type="GO" id="GO:0005576">
    <property type="term" value="C:extracellular region"/>
    <property type="evidence" value="ECO:0007669"/>
    <property type="project" value="UniProtKB-SubCell"/>
</dbReference>
<proteinExistence type="predicted"/>
<reference evidence="5 6" key="1">
    <citation type="submission" date="2015-04" db="EMBL/GenBank/DDBJ databases">
        <authorList>
            <person name="Syromyatnikov M.Y."/>
            <person name="Popov V.N."/>
        </authorList>
    </citation>
    <scope>NUCLEOTIDE SEQUENCE [LARGE SCALE GENOMIC DNA]</scope>
    <source>
        <strain evidence="5 6">CECT 5292</strain>
    </source>
</reference>
<feature type="region of interest" description="Disordered" evidence="3">
    <location>
        <begin position="188"/>
        <end position="207"/>
    </location>
</feature>
<dbReference type="GO" id="GO:0005509">
    <property type="term" value="F:calcium ion binding"/>
    <property type="evidence" value="ECO:0007669"/>
    <property type="project" value="InterPro"/>
</dbReference>
<dbReference type="Proteomes" id="UP000048949">
    <property type="component" value="Unassembled WGS sequence"/>
</dbReference>
<feature type="signal peptide" evidence="4">
    <location>
        <begin position="1"/>
        <end position="16"/>
    </location>
</feature>
<organism evidence="5 6">
    <name type="scientific">Nereida ignava</name>
    <dbReference type="NCBI Taxonomy" id="282199"/>
    <lineage>
        <taxon>Bacteria</taxon>
        <taxon>Pseudomonadati</taxon>
        <taxon>Pseudomonadota</taxon>
        <taxon>Alphaproteobacteria</taxon>
        <taxon>Rhodobacterales</taxon>
        <taxon>Roseobacteraceae</taxon>
        <taxon>Nereida</taxon>
    </lineage>
</organism>
<dbReference type="PANTHER" id="PTHR38340">
    <property type="entry name" value="S-LAYER PROTEIN"/>
    <property type="match status" value="1"/>
</dbReference>
<feature type="region of interest" description="Disordered" evidence="3">
    <location>
        <begin position="27"/>
        <end position="58"/>
    </location>
</feature>
<dbReference type="Pfam" id="PF00353">
    <property type="entry name" value="HemolysinCabind"/>
    <property type="match status" value="4"/>
</dbReference>
<feature type="chain" id="PRO_5006712154" evidence="4">
    <location>
        <begin position="17"/>
        <end position="339"/>
    </location>
</feature>
<comment type="subcellular location">
    <subcellularLocation>
        <location evidence="1">Secreted</location>
    </subcellularLocation>
</comment>
<dbReference type="InterPro" id="IPR050557">
    <property type="entry name" value="RTX_toxin/Mannuronan_C5-epim"/>
</dbReference>
<accession>A0A0U1NMB9</accession>
<dbReference type="AlphaFoldDB" id="A0A0U1NMB9"/>
<dbReference type="PRINTS" id="PR00313">
    <property type="entry name" value="CABNDNGRPT"/>
</dbReference>
<dbReference type="STRING" id="282199.GCA_001049735_01689"/>
<sequence length="339" mass="34930">MLALALLLLIPLALDVALLDQSLDALRGDDDTGGRSEDETIDEPPQTTTDTIRLGDRSDDFEGSFRGETIFGNLGDDKIDGRGGDDTLFGGSGTDLFDGGAGDDALNGNVNDDILAGGPGADTLRGGNNDDTLFGDSGSDLLLGETGDDVLIGGVNADVLNGGGGTDVLWGGAIFDSDTLETDNLSALQSGPPLITRPEGETPTWGGNFRDDGVEDKLTGGAGTDTLFLARNDIGTGGGDADEFVLLLEPSSDDGSASETGMRVTDFSNDDVLMIATQTSAPDPAVSVTQTGTVVTVFADDFKVAEVQLGPEFDQNAQPFENYIQLVSYSAPVVLAPPV</sequence>
<dbReference type="EMBL" id="CVQV01000008">
    <property type="protein sequence ID" value="CRK75639.1"/>
    <property type="molecule type" value="Genomic_DNA"/>
</dbReference>
<dbReference type="Gene3D" id="2.150.10.10">
    <property type="entry name" value="Serralysin-like metalloprotease, C-terminal"/>
    <property type="match status" value="2"/>
</dbReference>
<evidence type="ECO:0000313" key="5">
    <source>
        <dbReference type="EMBL" id="CRK75639.1"/>
    </source>
</evidence>
<dbReference type="RefSeq" id="WP_053084864.1">
    <property type="nucleotide sequence ID" value="NZ_CBFHGK010000003.1"/>
</dbReference>
<name>A0A0U1NMB9_9RHOB</name>
<dbReference type="InterPro" id="IPR001343">
    <property type="entry name" value="Hemolysn_Ca-bd"/>
</dbReference>
<keyword evidence="6" id="KW-1185">Reference proteome</keyword>
<dbReference type="PROSITE" id="PS00330">
    <property type="entry name" value="HEMOLYSIN_CALCIUM"/>
    <property type="match status" value="2"/>
</dbReference>
<feature type="compositionally biased region" description="Basic and acidic residues" evidence="3">
    <location>
        <begin position="27"/>
        <end position="38"/>
    </location>
</feature>
<dbReference type="InterPro" id="IPR018511">
    <property type="entry name" value="Hemolysin-typ_Ca-bd_CS"/>
</dbReference>
<dbReference type="InterPro" id="IPR011049">
    <property type="entry name" value="Serralysin-like_metalloprot_C"/>
</dbReference>
<keyword evidence="2" id="KW-0964">Secreted</keyword>
<protein>
    <submittedName>
        <fullName evidence="5">Hemolysin, chromosomal</fullName>
    </submittedName>
</protein>
<dbReference type="PANTHER" id="PTHR38340:SF1">
    <property type="entry name" value="S-LAYER PROTEIN"/>
    <property type="match status" value="1"/>
</dbReference>
<evidence type="ECO:0000256" key="4">
    <source>
        <dbReference type="SAM" id="SignalP"/>
    </source>
</evidence>
<gene>
    <name evidence="5" type="primary">hlyA_3</name>
    <name evidence="5" type="ORF">NIG5292_01690</name>
</gene>
<evidence type="ECO:0000256" key="1">
    <source>
        <dbReference type="ARBA" id="ARBA00004613"/>
    </source>
</evidence>
<keyword evidence="4" id="KW-0732">Signal</keyword>
<evidence type="ECO:0000313" key="6">
    <source>
        <dbReference type="Proteomes" id="UP000048949"/>
    </source>
</evidence>